<accession>A0A9P3TCQ2</accession>
<dbReference type="RefSeq" id="WP_047371491.1">
    <property type="nucleotide sequence ID" value="NZ_CABMNU010000005.1"/>
</dbReference>
<evidence type="ECO:0000313" key="2">
    <source>
        <dbReference type="EMBL" id="HAT3584374.1"/>
    </source>
</evidence>
<dbReference type="Proteomes" id="UP000867740">
    <property type="component" value="Unassembled WGS sequence"/>
</dbReference>
<feature type="coiled-coil region" evidence="1">
    <location>
        <begin position="23"/>
        <end position="50"/>
    </location>
</feature>
<dbReference type="AlphaFoldDB" id="A0A9P3TCQ2"/>
<keyword evidence="1" id="KW-0175">Coiled coil</keyword>
<reference evidence="2" key="2">
    <citation type="submission" date="2020-10" db="EMBL/GenBank/DDBJ databases">
        <authorList>
            <consortium name="NCBI Pathogen Detection Project"/>
        </authorList>
    </citation>
    <scope>NUCLEOTIDE SEQUENCE</scope>
    <source>
        <strain evidence="2">CAVp300</strain>
    </source>
</reference>
<reference evidence="2" key="1">
    <citation type="journal article" date="2018" name="Genome Biol.">
        <title>SKESA: strategic k-mer extension for scrupulous assemblies.</title>
        <authorList>
            <person name="Souvorov A."/>
            <person name="Agarwala R."/>
            <person name="Lipman D.J."/>
        </authorList>
    </citation>
    <scope>NUCLEOTIDE SEQUENCE</scope>
    <source>
        <strain evidence="2">CAVp300</strain>
    </source>
</reference>
<proteinExistence type="predicted"/>
<name>A0A9P3TCQ2_KLUIN</name>
<evidence type="ECO:0000256" key="1">
    <source>
        <dbReference type="SAM" id="Coils"/>
    </source>
</evidence>
<sequence length="59" mass="6645">MSTVTPITSAQQRQFDRQQLVTIDAALQANEEARNRLQEARRELVNRLGLNKPDGPEVA</sequence>
<comment type="caution">
    <text evidence="2">The sequence shown here is derived from an EMBL/GenBank/DDBJ whole genome shotgun (WGS) entry which is preliminary data.</text>
</comment>
<evidence type="ECO:0000313" key="3">
    <source>
        <dbReference type="Proteomes" id="UP000867740"/>
    </source>
</evidence>
<organism evidence="2 3">
    <name type="scientific">Kluyvera intermedia</name>
    <name type="common">Enterobacter intermedius</name>
    <dbReference type="NCBI Taxonomy" id="61648"/>
    <lineage>
        <taxon>Bacteria</taxon>
        <taxon>Pseudomonadati</taxon>
        <taxon>Pseudomonadota</taxon>
        <taxon>Gammaproteobacteria</taxon>
        <taxon>Enterobacterales</taxon>
        <taxon>Enterobacteriaceae</taxon>
        <taxon>Kluyvera</taxon>
    </lineage>
</organism>
<gene>
    <name evidence="2" type="ORF">I8531_004753</name>
</gene>
<dbReference type="EMBL" id="DACSUM010000055">
    <property type="protein sequence ID" value="HAT3584374.1"/>
    <property type="molecule type" value="Genomic_DNA"/>
</dbReference>
<protein>
    <submittedName>
        <fullName evidence="2">Uncharacterized protein</fullName>
    </submittedName>
</protein>